<reference evidence="3 4" key="1">
    <citation type="journal article" date="2020" name="Nat. Food">
        <title>A phased Vanilla planifolia genome enables genetic improvement of flavour and production.</title>
        <authorList>
            <person name="Hasing T."/>
            <person name="Tang H."/>
            <person name="Brym M."/>
            <person name="Khazi F."/>
            <person name="Huang T."/>
            <person name="Chambers A.H."/>
        </authorList>
    </citation>
    <scope>NUCLEOTIDE SEQUENCE [LARGE SCALE GENOMIC DNA]</scope>
    <source>
        <tissue evidence="1">Leaf</tissue>
    </source>
</reference>
<protein>
    <submittedName>
        <fullName evidence="1">Uncharacterized protein</fullName>
    </submittedName>
</protein>
<evidence type="ECO:0000313" key="4">
    <source>
        <dbReference type="Proteomes" id="UP000639772"/>
    </source>
</evidence>
<dbReference type="PANTHER" id="PTHR33265:SF26">
    <property type="entry name" value="OS06G0554600 PROTEIN"/>
    <property type="match status" value="1"/>
</dbReference>
<sequence length="174" mass="19777">MESSSSSTVVKRLWHVLRVAYYMLRKGISKRKLLLDVHLLLKRGKLARKALGSFMTFHHHHHNHHGGPAAFSFGSFHPDASLYASKEVQFSCSNTPSSTGGRNRRRGLRVDAAEMADWVFEMLNAEASEAEEAAEYSPFALMEIEDVAEAGEVDWEAEEFIKRRVKWTGRRRSS</sequence>
<dbReference type="OrthoDB" id="696337at2759"/>
<dbReference type="Proteomes" id="UP000636800">
    <property type="component" value="Chromosome 11"/>
</dbReference>
<dbReference type="AlphaFoldDB" id="A0A835PX75"/>
<evidence type="ECO:0000313" key="2">
    <source>
        <dbReference type="EMBL" id="KAG0462928.1"/>
    </source>
</evidence>
<dbReference type="EMBL" id="JADCNL010000011">
    <property type="protein sequence ID" value="KAG0461479.1"/>
    <property type="molecule type" value="Genomic_DNA"/>
</dbReference>
<gene>
    <name evidence="2" type="ORF">HPP92_021404</name>
    <name evidence="1" type="ORF">HPP92_021776</name>
</gene>
<dbReference type="PANTHER" id="PTHR33265">
    <property type="entry name" value="AVR9/CF-9 RAPIDLY ELICITED PROTEIN-RELATED"/>
    <property type="match status" value="1"/>
</dbReference>
<comment type="caution">
    <text evidence="1">The sequence shown here is derived from an EMBL/GenBank/DDBJ whole genome shotgun (WGS) entry which is preliminary data.</text>
</comment>
<evidence type="ECO:0000313" key="3">
    <source>
        <dbReference type="Proteomes" id="UP000636800"/>
    </source>
</evidence>
<name>A0A835PX75_VANPL</name>
<dbReference type="Proteomes" id="UP000639772">
    <property type="component" value="Chromosome 11"/>
</dbReference>
<evidence type="ECO:0000313" key="1">
    <source>
        <dbReference type="EMBL" id="KAG0461479.1"/>
    </source>
</evidence>
<organism evidence="1 3">
    <name type="scientific">Vanilla planifolia</name>
    <name type="common">Vanilla</name>
    <dbReference type="NCBI Taxonomy" id="51239"/>
    <lineage>
        <taxon>Eukaryota</taxon>
        <taxon>Viridiplantae</taxon>
        <taxon>Streptophyta</taxon>
        <taxon>Embryophyta</taxon>
        <taxon>Tracheophyta</taxon>
        <taxon>Spermatophyta</taxon>
        <taxon>Magnoliopsida</taxon>
        <taxon>Liliopsida</taxon>
        <taxon>Asparagales</taxon>
        <taxon>Orchidaceae</taxon>
        <taxon>Vanilloideae</taxon>
        <taxon>Vanilleae</taxon>
        <taxon>Vanilla</taxon>
    </lineage>
</organism>
<proteinExistence type="predicted"/>
<dbReference type="EMBL" id="JADCNM010000011">
    <property type="protein sequence ID" value="KAG0462928.1"/>
    <property type="molecule type" value="Genomic_DNA"/>
</dbReference>
<keyword evidence="3" id="KW-1185">Reference proteome</keyword>
<accession>A0A835PX75</accession>